<dbReference type="Proteomes" id="UP001597512">
    <property type="component" value="Unassembled WGS sequence"/>
</dbReference>
<dbReference type="EMBL" id="JBHUOM010000048">
    <property type="protein sequence ID" value="MFD2937869.1"/>
    <property type="molecule type" value="Genomic_DNA"/>
</dbReference>
<proteinExistence type="predicted"/>
<name>A0ABW6AQT0_9BACT</name>
<accession>A0ABW6AQT0</accession>
<sequence length="80" mass="9326">MKKLFIKIKNFTVVYFTRNYLDRTEASYYTGISEAFLIKLSGSKVIKSISGENALYRRSDLDAWIKEYGVINPMFRKSLS</sequence>
<keyword evidence="2" id="KW-1185">Reference proteome</keyword>
<comment type="caution">
    <text evidence="1">The sequence shown here is derived from an EMBL/GenBank/DDBJ whole genome shotgun (WGS) entry which is preliminary data.</text>
</comment>
<organism evidence="1 2">
    <name type="scientific">Spirosoma flavum</name>
    <dbReference type="NCBI Taxonomy" id="2048557"/>
    <lineage>
        <taxon>Bacteria</taxon>
        <taxon>Pseudomonadati</taxon>
        <taxon>Bacteroidota</taxon>
        <taxon>Cytophagia</taxon>
        <taxon>Cytophagales</taxon>
        <taxon>Cytophagaceae</taxon>
        <taxon>Spirosoma</taxon>
    </lineage>
</organism>
<dbReference type="RefSeq" id="WP_381508342.1">
    <property type="nucleotide sequence ID" value="NZ_JBHUOM010000048.1"/>
</dbReference>
<evidence type="ECO:0000313" key="2">
    <source>
        <dbReference type="Proteomes" id="UP001597512"/>
    </source>
</evidence>
<reference evidence="2" key="1">
    <citation type="journal article" date="2019" name="Int. J. Syst. Evol. Microbiol.">
        <title>The Global Catalogue of Microorganisms (GCM) 10K type strain sequencing project: providing services to taxonomists for standard genome sequencing and annotation.</title>
        <authorList>
            <consortium name="The Broad Institute Genomics Platform"/>
            <consortium name="The Broad Institute Genome Sequencing Center for Infectious Disease"/>
            <person name="Wu L."/>
            <person name="Ma J."/>
        </authorList>
    </citation>
    <scope>NUCLEOTIDE SEQUENCE [LARGE SCALE GENOMIC DNA]</scope>
    <source>
        <strain evidence="2">KCTC 52490</strain>
    </source>
</reference>
<evidence type="ECO:0008006" key="3">
    <source>
        <dbReference type="Google" id="ProtNLM"/>
    </source>
</evidence>
<gene>
    <name evidence="1" type="ORF">ACFS25_29155</name>
</gene>
<protein>
    <recommendedName>
        <fullName evidence="3">Helix-turn-helix domain-containing protein</fullName>
    </recommendedName>
</protein>
<evidence type="ECO:0000313" key="1">
    <source>
        <dbReference type="EMBL" id="MFD2937869.1"/>
    </source>
</evidence>